<evidence type="ECO:0000313" key="5">
    <source>
        <dbReference type="EMBL" id="WVZ51273.1"/>
    </source>
</evidence>
<reference evidence="5 6" key="1">
    <citation type="submission" date="2024-02" db="EMBL/GenBank/DDBJ databases">
        <title>High-quality chromosome-scale genome assembly of Pensacola bahiagrass (Paspalum notatum Flugge var. saurae).</title>
        <authorList>
            <person name="Vega J.M."/>
            <person name="Podio M."/>
            <person name="Orjuela J."/>
            <person name="Siena L.A."/>
            <person name="Pessino S.C."/>
            <person name="Combes M.C."/>
            <person name="Mariac C."/>
            <person name="Albertini E."/>
            <person name="Pupilli F."/>
            <person name="Ortiz J.P.A."/>
            <person name="Leblanc O."/>
        </authorList>
    </citation>
    <scope>NUCLEOTIDE SEQUENCE [LARGE SCALE GENOMIC DNA]</scope>
    <source>
        <strain evidence="5">R1</strain>
        <tissue evidence="5">Leaf</tissue>
    </source>
</reference>
<evidence type="ECO:0000256" key="3">
    <source>
        <dbReference type="PROSITE-ProRule" id="PRU01191"/>
    </source>
</evidence>
<dbReference type="PROSITE" id="PS50985">
    <property type="entry name" value="GRAS"/>
    <property type="match status" value="1"/>
</dbReference>
<dbReference type="Pfam" id="PF03514">
    <property type="entry name" value="GRAS"/>
    <property type="match status" value="1"/>
</dbReference>
<evidence type="ECO:0000313" key="6">
    <source>
        <dbReference type="Proteomes" id="UP001341281"/>
    </source>
</evidence>
<feature type="region of interest" description="Leucine repeat II (LRII)" evidence="3">
    <location>
        <begin position="482"/>
        <end position="514"/>
    </location>
</feature>
<keyword evidence="1" id="KW-0805">Transcription regulation</keyword>
<evidence type="ECO:0008006" key="7">
    <source>
        <dbReference type="Google" id="ProtNLM"/>
    </source>
</evidence>
<evidence type="ECO:0000256" key="2">
    <source>
        <dbReference type="ARBA" id="ARBA00023163"/>
    </source>
</evidence>
<organism evidence="5 6">
    <name type="scientific">Paspalum notatum var. saurae</name>
    <dbReference type="NCBI Taxonomy" id="547442"/>
    <lineage>
        <taxon>Eukaryota</taxon>
        <taxon>Viridiplantae</taxon>
        <taxon>Streptophyta</taxon>
        <taxon>Embryophyta</taxon>
        <taxon>Tracheophyta</taxon>
        <taxon>Spermatophyta</taxon>
        <taxon>Magnoliopsida</taxon>
        <taxon>Liliopsida</taxon>
        <taxon>Poales</taxon>
        <taxon>Poaceae</taxon>
        <taxon>PACMAD clade</taxon>
        <taxon>Panicoideae</taxon>
        <taxon>Andropogonodae</taxon>
        <taxon>Paspaleae</taxon>
        <taxon>Paspalinae</taxon>
        <taxon>Paspalum</taxon>
    </lineage>
</organism>
<gene>
    <name evidence="5" type="ORF">U9M48_002430</name>
</gene>
<protein>
    <recommendedName>
        <fullName evidence="7">Scarecrow-like protein 9</fullName>
    </recommendedName>
</protein>
<dbReference type="AlphaFoldDB" id="A0AAQ3SJT2"/>
<evidence type="ECO:0000256" key="1">
    <source>
        <dbReference type="ARBA" id="ARBA00023015"/>
    </source>
</evidence>
<dbReference type="EMBL" id="CP144745">
    <property type="protein sequence ID" value="WVZ51273.1"/>
    <property type="molecule type" value="Genomic_DNA"/>
</dbReference>
<dbReference type="InterPro" id="IPR005202">
    <property type="entry name" value="TF_GRAS"/>
</dbReference>
<proteinExistence type="inferred from homology"/>
<keyword evidence="2" id="KW-0804">Transcription</keyword>
<feature type="short sequence motif" description="VHIID" evidence="3">
    <location>
        <begin position="432"/>
        <end position="436"/>
    </location>
</feature>
<comment type="caution">
    <text evidence="3">Lacks conserved residue(s) required for the propagation of feature annotation.</text>
</comment>
<evidence type="ECO:0000256" key="4">
    <source>
        <dbReference type="SAM" id="MobiDB-lite"/>
    </source>
</evidence>
<name>A0AAQ3SJT2_PASNO</name>
<feature type="region of interest" description="SAW" evidence="3">
    <location>
        <begin position="622"/>
        <end position="697"/>
    </location>
</feature>
<dbReference type="PANTHER" id="PTHR31636">
    <property type="entry name" value="OSJNBA0084A10.13 PROTEIN-RELATED"/>
    <property type="match status" value="1"/>
</dbReference>
<feature type="region of interest" description="Disordered" evidence="4">
    <location>
        <begin position="296"/>
        <end position="320"/>
    </location>
</feature>
<sequence>MAATPEDPADPAEPFSPSIFLDLPPTPHPVGDGEDPGSWDDQVLPFIRRMLMEEDTDEDILSQYPDQPAAVLQAAEQPFAQILSGSATTIDGTFSLSPAASADVPAFAGATWPYDPDELSQRLLSSSAGQGRQLLRSVGEASAALFNGSGAGAASIQSSCCFQPHVDGTAEEGRGTRHTTTTVAAAGDGVTMDMLNLAFLKGMEEANKFLPTTNSNSSLPSGGKLLYDYGSKQRAVDGRCRAGKNTHRWDHGDLLEAEAGRRSKLMAPEQDGTGEVADSVFLKGCEVALEKMHGLSISSSSSSAPVPPSGSGEERTRSSGSSEAVELRSLLIHCAEAVSIGNRLRATELLRQINQRSSPRGDASQRLAHCFAQGLELRLSGPHEAHSNKSMLVTVDLLRAYQLHLQVCSFRMVAFMFSQMAIISAVAGRKKVHIVDYGENHGFQWPLLLDVWATREGGPPDVRITGIGFPQPGFRPAARIQETGRRLTDFARQRGVPFSFRGVVSASWETVSAEDLDIEPDEVLVINGLFHFGKLRDDGIDIDSPSPRDMVLGNISKMRPDVFILCDENSSHSVPFFVTRFREALFYYSAMFDMMDATAPRGCAERMLVERVFGHWAMDAIACEGSDRVQRPEAYKQWQVRNTRVGLRQLPLNPDTVKYLRKMVKDGYHKDFVIDVDQHWLLQGWKGRILCAMSTWVADDNDDVVQSRQS</sequence>
<accession>A0AAQ3SJT2</accession>
<feature type="region of interest" description="Disordered" evidence="4">
    <location>
        <begin position="1"/>
        <end position="40"/>
    </location>
</feature>
<keyword evidence="6" id="KW-1185">Reference proteome</keyword>
<feature type="region of interest" description="VHIID" evidence="3">
    <location>
        <begin position="401"/>
        <end position="466"/>
    </location>
</feature>
<comment type="similarity">
    <text evidence="3">Belongs to the GRAS family.</text>
</comment>
<dbReference type="Proteomes" id="UP001341281">
    <property type="component" value="Chromosome 01"/>
</dbReference>